<accession>A0A6I6A7E1</accession>
<evidence type="ECO:0000313" key="1">
    <source>
        <dbReference type="EMBL" id="QGQ22334.1"/>
    </source>
</evidence>
<sequence length="81" mass="9543">MTDRTESIRREMTRNINAVEGSREYLEAKHGQVWDTTELQQEFEVLGFCSPCCIVRCRSNSQKGTVFFQHSPRFYFGFEPE</sequence>
<dbReference type="AlphaFoldDB" id="A0A6I6A7E1"/>
<proteinExistence type="predicted"/>
<dbReference type="RefSeq" id="WP_155363415.1">
    <property type="nucleotide sequence ID" value="NZ_CP043930.1"/>
</dbReference>
<protein>
    <submittedName>
        <fullName evidence="1">Uncharacterized protein</fullName>
    </submittedName>
</protein>
<keyword evidence="2" id="KW-1185">Reference proteome</keyword>
<reference evidence="1 2" key="1">
    <citation type="submission" date="2019-09" db="EMBL/GenBank/DDBJ databases">
        <title>Gimesia benthica sp. nov., a novel bacterium isolated from deep-sea water of the Northwest Indian Ocean.</title>
        <authorList>
            <person name="Dai X."/>
        </authorList>
    </citation>
    <scope>NUCLEOTIDE SEQUENCE [LARGE SCALE GENOMIC DNA]</scope>
    <source>
        <strain evidence="1 2">E7</strain>
    </source>
</reference>
<organism evidence="1 2">
    <name type="scientific">Gimesia benthica</name>
    <dbReference type="NCBI Taxonomy" id="2608982"/>
    <lineage>
        <taxon>Bacteria</taxon>
        <taxon>Pseudomonadati</taxon>
        <taxon>Planctomycetota</taxon>
        <taxon>Planctomycetia</taxon>
        <taxon>Planctomycetales</taxon>
        <taxon>Planctomycetaceae</taxon>
        <taxon>Gimesia</taxon>
    </lineage>
</organism>
<dbReference type="KEGG" id="gim:F1728_06455"/>
<name>A0A6I6A7E1_9PLAN</name>
<gene>
    <name evidence="1" type="ORF">F1728_06455</name>
</gene>
<evidence type="ECO:0000313" key="2">
    <source>
        <dbReference type="Proteomes" id="UP000427281"/>
    </source>
</evidence>
<dbReference type="Proteomes" id="UP000427281">
    <property type="component" value="Chromosome"/>
</dbReference>
<dbReference type="EMBL" id="CP043930">
    <property type="protein sequence ID" value="QGQ22334.1"/>
    <property type="molecule type" value="Genomic_DNA"/>
</dbReference>